<organism evidence="8 9">
    <name type="scientific">Salmonirosea aquatica</name>
    <dbReference type="NCBI Taxonomy" id="2654236"/>
    <lineage>
        <taxon>Bacteria</taxon>
        <taxon>Pseudomonadati</taxon>
        <taxon>Bacteroidota</taxon>
        <taxon>Cytophagia</taxon>
        <taxon>Cytophagales</taxon>
        <taxon>Spirosomataceae</taxon>
        <taxon>Salmonirosea</taxon>
    </lineage>
</organism>
<dbReference type="Pfam" id="PF05199">
    <property type="entry name" value="GMC_oxred_C"/>
    <property type="match status" value="1"/>
</dbReference>
<name>A0A7C9FQP7_9BACT</name>
<dbReference type="PANTHER" id="PTHR42784">
    <property type="entry name" value="PYRANOSE 2-OXIDASE"/>
    <property type="match status" value="1"/>
</dbReference>
<dbReference type="PANTHER" id="PTHR42784:SF1">
    <property type="entry name" value="PYRANOSE 2-OXIDASE"/>
    <property type="match status" value="1"/>
</dbReference>
<comment type="caution">
    <text evidence="8">The sequence shown here is derived from an EMBL/GenBank/DDBJ whole genome shotgun (WGS) entry which is preliminary data.</text>
</comment>
<keyword evidence="9" id="KW-1185">Reference proteome</keyword>
<dbReference type="InterPro" id="IPR036188">
    <property type="entry name" value="FAD/NAD-bd_sf"/>
</dbReference>
<keyword evidence="4" id="KW-0274">FAD</keyword>
<dbReference type="GO" id="GO:0016614">
    <property type="term" value="F:oxidoreductase activity, acting on CH-OH group of donors"/>
    <property type="evidence" value="ECO:0007669"/>
    <property type="project" value="InterPro"/>
</dbReference>
<dbReference type="EMBL" id="WHLY01000002">
    <property type="protein sequence ID" value="MPR32132.1"/>
    <property type="molecule type" value="Genomic_DNA"/>
</dbReference>
<evidence type="ECO:0000256" key="1">
    <source>
        <dbReference type="ARBA" id="ARBA00001974"/>
    </source>
</evidence>
<dbReference type="Gene3D" id="3.50.50.60">
    <property type="entry name" value="FAD/NAD(P)-binding domain"/>
    <property type="match status" value="2"/>
</dbReference>
<evidence type="ECO:0000313" key="8">
    <source>
        <dbReference type="EMBL" id="MPR32132.1"/>
    </source>
</evidence>
<proteinExistence type="inferred from homology"/>
<keyword evidence="5" id="KW-0560">Oxidoreductase</keyword>
<evidence type="ECO:0000313" key="9">
    <source>
        <dbReference type="Proteomes" id="UP000479293"/>
    </source>
</evidence>
<comment type="cofactor">
    <cofactor evidence="1">
        <name>FAD</name>
        <dbReference type="ChEBI" id="CHEBI:57692"/>
    </cofactor>
</comment>
<dbReference type="InterPro" id="IPR051473">
    <property type="entry name" value="P2Ox-like"/>
</dbReference>
<gene>
    <name evidence="8" type="ORF">GBK04_01915</name>
</gene>
<comment type="similarity">
    <text evidence="2">Belongs to the GMC oxidoreductase family.</text>
</comment>
<reference evidence="8 9" key="1">
    <citation type="submission" date="2019-10" db="EMBL/GenBank/DDBJ databases">
        <title>Draft Genome Sequence of Cytophagaceae sp. SJW1-29.</title>
        <authorList>
            <person name="Choi A."/>
        </authorList>
    </citation>
    <scope>NUCLEOTIDE SEQUENCE [LARGE SCALE GENOMIC DNA]</scope>
    <source>
        <strain evidence="8 9">SJW1-29</strain>
    </source>
</reference>
<dbReference type="Proteomes" id="UP000479293">
    <property type="component" value="Unassembled WGS sequence"/>
</dbReference>
<sequence length="549" mass="61978">MTPAEIFDQMFNLCIIGAGPAGIIIALEYSRNAPNDKVLLVEYGNSGKKSGNELDNSIQLTNPTNHYSPEESTNKGMGGTSATWGGRCVMYDEIDFLDRPILKGECTWNLNSLEDLQQYLPRAANYFECGNPDFNLNLVDDYQYHPIAEGFSEGIVLDSKIERWSMPTRFGKRYKKDIQEYSNLIVLEAFEARDFAVPDETGKVNRLIIRNVISKKVETVHAKRFVIAAGAQESTRILLRNKQLFANLKDAPIALGKYYQGHLSGKIATVKFYGDPLKTDYGFIVDKEGIFLRRRFQFSTEYLQEKNLLNTAIWLDNPLYYDPAHRNGPMSFMYLALISPILGKKLAPPAISRTITKGKVTGIPQHIGNIIRDLPNSLLIPATTFYKRYLLKRKLPGVFLFSPTNEYALHFHSEQVPEYENQMRLGDDETLIIEYNLSDTDADSVVKLHDALDKWLRKCNCGELKYHFPSQELKTAIKSMSKDGIHQCGTTRMGESPELGVVDSNLKVWGTENVFVCSSSVFPTSSQANPTFMLGAYAVRLADHLVKQK</sequence>
<keyword evidence="3" id="KW-0285">Flavoprotein</keyword>
<dbReference type="AlphaFoldDB" id="A0A7C9FQP7"/>
<evidence type="ECO:0000256" key="5">
    <source>
        <dbReference type="ARBA" id="ARBA00023002"/>
    </source>
</evidence>
<evidence type="ECO:0000256" key="4">
    <source>
        <dbReference type="ARBA" id="ARBA00022827"/>
    </source>
</evidence>
<dbReference type="InterPro" id="IPR007867">
    <property type="entry name" value="GMC_OxRtase_C"/>
</dbReference>
<dbReference type="SUPFAM" id="SSF51905">
    <property type="entry name" value="FAD/NAD(P)-binding domain"/>
    <property type="match status" value="1"/>
</dbReference>
<feature type="compositionally biased region" description="Polar residues" evidence="6">
    <location>
        <begin position="51"/>
        <end position="67"/>
    </location>
</feature>
<protein>
    <submittedName>
        <fullName evidence="8">GMC family oxidoreductase</fullName>
    </submittedName>
</protein>
<evidence type="ECO:0000256" key="3">
    <source>
        <dbReference type="ARBA" id="ARBA00022630"/>
    </source>
</evidence>
<feature type="region of interest" description="Disordered" evidence="6">
    <location>
        <begin position="51"/>
        <end position="78"/>
    </location>
</feature>
<evidence type="ECO:0000259" key="7">
    <source>
        <dbReference type="Pfam" id="PF05199"/>
    </source>
</evidence>
<evidence type="ECO:0000256" key="6">
    <source>
        <dbReference type="SAM" id="MobiDB-lite"/>
    </source>
</evidence>
<feature type="domain" description="Glucose-methanol-choline oxidoreductase C-terminal" evidence="7">
    <location>
        <begin position="433"/>
        <end position="536"/>
    </location>
</feature>
<accession>A0A7C9FQP7</accession>
<evidence type="ECO:0000256" key="2">
    <source>
        <dbReference type="ARBA" id="ARBA00010790"/>
    </source>
</evidence>